<evidence type="ECO:0000313" key="3">
    <source>
        <dbReference type="Proteomes" id="UP000053144"/>
    </source>
</evidence>
<dbReference type="AlphaFoldDB" id="A0A0L9UU67"/>
<reference evidence="3" key="1">
    <citation type="journal article" date="2015" name="Proc. Natl. Acad. Sci. U.S.A.">
        <title>Genome sequencing of adzuki bean (Vigna angularis) provides insight into high starch and low fat accumulation and domestication.</title>
        <authorList>
            <person name="Yang K."/>
            <person name="Tian Z."/>
            <person name="Chen C."/>
            <person name="Luo L."/>
            <person name="Zhao B."/>
            <person name="Wang Z."/>
            <person name="Yu L."/>
            <person name="Li Y."/>
            <person name="Sun Y."/>
            <person name="Li W."/>
            <person name="Chen Y."/>
            <person name="Li Y."/>
            <person name="Zhang Y."/>
            <person name="Ai D."/>
            <person name="Zhao J."/>
            <person name="Shang C."/>
            <person name="Ma Y."/>
            <person name="Wu B."/>
            <person name="Wang M."/>
            <person name="Gao L."/>
            <person name="Sun D."/>
            <person name="Zhang P."/>
            <person name="Guo F."/>
            <person name="Wang W."/>
            <person name="Li Y."/>
            <person name="Wang J."/>
            <person name="Varshney R.K."/>
            <person name="Wang J."/>
            <person name="Ling H.Q."/>
            <person name="Wan P."/>
        </authorList>
    </citation>
    <scope>NUCLEOTIDE SEQUENCE</scope>
    <source>
        <strain evidence="3">cv. Jingnong 6</strain>
    </source>
</reference>
<feature type="compositionally biased region" description="Basic residues" evidence="1">
    <location>
        <begin position="196"/>
        <end position="205"/>
    </location>
</feature>
<dbReference type="Proteomes" id="UP000053144">
    <property type="component" value="Chromosome 6"/>
</dbReference>
<organism evidence="2 3">
    <name type="scientific">Phaseolus angularis</name>
    <name type="common">Azuki bean</name>
    <name type="synonym">Vigna angularis</name>
    <dbReference type="NCBI Taxonomy" id="3914"/>
    <lineage>
        <taxon>Eukaryota</taxon>
        <taxon>Viridiplantae</taxon>
        <taxon>Streptophyta</taxon>
        <taxon>Embryophyta</taxon>
        <taxon>Tracheophyta</taxon>
        <taxon>Spermatophyta</taxon>
        <taxon>Magnoliopsida</taxon>
        <taxon>eudicotyledons</taxon>
        <taxon>Gunneridae</taxon>
        <taxon>Pentapetalae</taxon>
        <taxon>rosids</taxon>
        <taxon>fabids</taxon>
        <taxon>Fabales</taxon>
        <taxon>Fabaceae</taxon>
        <taxon>Papilionoideae</taxon>
        <taxon>50 kb inversion clade</taxon>
        <taxon>NPAAA clade</taxon>
        <taxon>indigoferoid/millettioid clade</taxon>
        <taxon>Phaseoleae</taxon>
        <taxon>Vigna</taxon>
    </lineage>
</organism>
<name>A0A0L9UU67_PHAAN</name>
<feature type="region of interest" description="Disordered" evidence="1">
    <location>
        <begin position="73"/>
        <end position="129"/>
    </location>
</feature>
<feature type="compositionally biased region" description="Basic and acidic residues" evidence="1">
    <location>
        <begin position="85"/>
        <end position="129"/>
    </location>
</feature>
<evidence type="ECO:0000313" key="2">
    <source>
        <dbReference type="EMBL" id="KOM46122.1"/>
    </source>
</evidence>
<proteinExistence type="predicted"/>
<sequence length="416" mass="47260">MFGGGQAIDATVGAVVGGLWLKTLSGRRFLHILWLSWCREVIVEAGGRVVDRARGEKRQGSYHQNRKRLKWLASSRKVQQTNARHPVDDREDARPGRLERTLAQREVDARPAKEKRERSPEKWTRIQQRNERTLTSRKWTLVQRRNERTLVQRAEVDACPASSSGRSSSEQKRTLVQRGHAVDARPAREVDAQPRRSGRSSRQKRTLVQPCRRGRSSSERRGRSSREALSGRSTARSGCSSTFSREFHARAAYLTLKREGVWVFGSVEVRFHVWSPWRARGACGNISSSSFGSPSSSIFHVYELLIAQFFSITSLLGKRYLVLPVYYLNDLVRLPKSPNKFLVRLPKSPNKILAPLPGTRVNTRLFLVVSKCMQGMFIQGGLQPQKHHEDPEIEGIIGHKETTMLSITSCPKFFLP</sequence>
<gene>
    <name evidence="2" type="ORF">LR48_Vigan06g142800</name>
</gene>
<dbReference type="Gramene" id="KOM46122">
    <property type="protein sequence ID" value="KOM46122"/>
    <property type="gene ID" value="LR48_Vigan06g142800"/>
</dbReference>
<accession>A0A0L9UU67</accession>
<feature type="region of interest" description="Disordered" evidence="1">
    <location>
        <begin position="153"/>
        <end position="239"/>
    </location>
</feature>
<protein>
    <submittedName>
        <fullName evidence="2">Uncharacterized protein</fullName>
    </submittedName>
</protein>
<feature type="compositionally biased region" description="Basic and acidic residues" evidence="1">
    <location>
        <begin position="216"/>
        <end position="226"/>
    </location>
</feature>
<dbReference type="EMBL" id="CM003376">
    <property type="protein sequence ID" value="KOM46122.1"/>
    <property type="molecule type" value="Genomic_DNA"/>
</dbReference>
<evidence type="ECO:0000256" key="1">
    <source>
        <dbReference type="SAM" id="MobiDB-lite"/>
    </source>
</evidence>
<feature type="compositionally biased region" description="Basic and acidic residues" evidence="1">
    <location>
        <begin position="180"/>
        <end position="194"/>
    </location>
</feature>